<evidence type="ECO:0000256" key="4">
    <source>
        <dbReference type="ARBA" id="ARBA00023136"/>
    </source>
</evidence>
<proteinExistence type="predicted"/>
<protein>
    <submittedName>
        <fullName evidence="7">GtrA family protein</fullName>
    </submittedName>
</protein>
<dbReference type="InterPro" id="IPR007267">
    <property type="entry name" value="GtrA_DPMS_TM"/>
</dbReference>
<organism evidence="7 8">
    <name type="scientific">Candidatus Scatoplasma merdavium</name>
    <dbReference type="NCBI Taxonomy" id="2840932"/>
    <lineage>
        <taxon>Bacteria</taxon>
        <taxon>Bacillati</taxon>
        <taxon>Bacillota</taxon>
        <taxon>Bacilli</taxon>
        <taxon>Bacillales</taxon>
        <taxon>Candidatus Scatoplasma</taxon>
    </lineage>
</organism>
<accession>A0A9D9GRY2</accession>
<sequence length="295" mass="33776">MENEEKITQEQIRPYFYKKEIVVNGACIVILSVVLALLSLAFKLTGKIYSFPYQDTVLSFDSSIVVPSIVFPIVSNLALLCLNYFVKTGDQLIPSFKKLSNTICLILLYIVGILCQFVLMVLMAQVNINVHLAYFIASFIELCYFYLMIKLYLFNYVEDKRILFEVIRFALVGVLASIVDFVTCYLFQFIFLPDSWPNLAITSISVTCGFIVGVTVNYLCSIYMVFKATTEKDKSRTMLGKVMFVALSAVGLFIGIGLQALLYDVLNLDYILTFILRTIVTLFWNYFSRKYLIFR</sequence>
<comment type="caution">
    <text evidence="7">The sequence shown here is derived from an EMBL/GenBank/DDBJ whole genome shotgun (WGS) entry which is preliminary data.</text>
</comment>
<keyword evidence="4 5" id="KW-0472">Membrane</keyword>
<reference evidence="7" key="1">
    <citation type="submission" date="2020-10" db="EMBL/GenBank/DDBJ databases">
        <authorList>
            <person name="Gilroy R."/>
        </authorList>
    </citation>
    <scope>NUCLEOTIDE SEQUENCE</scope>
    <source>
        <strain evidence="7">1748</strain>
    </source>
</reference>
<comment type="subcellular location">
    <subcellularLocation>
        <location evidence="1">Membrane</location>
        <topology evidence="1">Multi-pass membrane protein</topology>
    </subcellularLocation>
</comment>
<evidence type="ECO:0000256" key="1">
    <source>
        <dbReference type="ARBA" id="ARBA00004141"/>
    </source>
</evidence>
<keyword evidence="2 5" id="KW-0812">Transmembrane</keyword>
<gene>
    <name evidence="7" type="ORF">IAC78_02465</name>
</gene>
<dbReference type="AlphaFoldDB" id="A0A9D9GRY2"/>
<evidence type="ECO:0000259" key="6">
    <source>
        <dbReference type="Pfam" id="PF04138"/>
    </source>
</evidence>
<feature type="transmembrane region" description="Helical" evidence="5">
    <location>
        <begin position="21"/>
        <end position="44"/>
    </location>
</feature>
<feature type="transmembrane region" description="Helical" evidence="5">
    <location>
        <begin position="268"/>
        <end position="287"/>
    </location>
</feature>
<evidence type="ECO:0000256" key="5">
    <source>
        <dbReference type="SAM" id="Phobius"/>
    </source>
</evidence>
<dbReference type="GO" id="GO:0016020">
    <property type="term" value="C:membrane"/>
    <property type="evidence" value="ECO:0007669"/>
    <property type="project" value="UniProtKB-SubCell"/>
</dbReference>
<feature type="transmembrane region" description="Helical" evidence="5">
    <location>
        <begin position="106"/>
        <end position="126"/>
    </location>
</feature>
<feature type="transmembrane region" description="Helical" evidence="5">
    <location>
        <begin position="132"/>
        <end position="154"/>
    </location>
</feature>
<feature type="domain" description="GtrA/DPMS transmembrane" evidence="6">
    <location>
        <begin position="168"/>
        <end position="294"/>
    </location>
</feature>
<dbReference type="Proteomes" id="UP000823629">
    <property type="component" value="Unassembled WGS sequence"/>
</dbReference>
<dbReference type="Pfam" id="PF04138">
    <property type="entry name" value="GtrA_DPMS_TM"/>
    <property type="match status" value="1"/>
</dbReference>
<feature type="transmembrane region" description="Helical" evidence="5">
    <location>
        <begin position="204"/>
        <end position="226"/>
    </location>
</feature>
<feature type="transmembrane region" description="Helical" evidence="5">
    <location>
        <begin position="238"/>
        <end position="262"/>
    </location>
</feature>
<keyword evidence="3 5" id="KW-1133">Transmembrane helix</keyword>
<evidence type="ECO:0000313" key="7">
    <source>
        <dbReference type="EMBL" id="MBO8414324.1"/>
    </source>
</evidence>
<feature type="transmembrane region" description="Helical" evidence="5">
    <location>
        <begin position="64"/>
        <end position="86"/>
    </location>
</feature>
<reference evidence="7" key="2">
    <citation type="journal article" date="2021" name="PeerJ">
        <title>Extensive microbial diversity within the chicken gut microbiome revealed by metagenomics and culture.</title>
        <authorList>
            <person name="Gilroy R."/>
            <person name="Ravi A."/>
            <person name="Getino M."/>
            <person name="Pursley I."/>
            <person name="Horton D.L."/>
            <person name="Alikhan N.F."/>
            <person name="Baker D."/>
            <person name="Gharbi K."/>
            <person name="Hall N."/>
            <person name="Watson M."/>
            <person name="Adriaenssens E.M."/>
            <person name="Foster-Nyarko E."/>
            <person name="Jarju S."/>
            <person name="Secka A."/>
            <person name="Antonio M."/>
            <person name="Oren A."/>
            <person name="Chaudhuri R.R."/>
            <person name="La Ragione R."/>
            <person name="Hildebrand F."/>
            <person name="Pallen M.J."/>
        </authorList>
    </citation>
    <scope>NUCLEOTIDE SEQUENCE</scope>
    <source>
        <strain evidence="7">1748</strain>
    </source>
</reference>
<dbReference type="EMBL" id="JADING010000069">
    <property type="protein sequence ID" value="MBO8414324.1"/>
    <property type="molecule type" value="Genomic_DNA"/>
</dbReference>
<feature type="transmembrane region" description="Helical" evidence="5">
    <location>
        <begin position="166"/>
        <end position="192"/>
    </location>
</feature>
<evidence type="ECO:0000256" key="2">
    <source>
        <dbReference type="ARBA" id="ARBA00022692"/>
    </source>
</evidence>
<evidence type="ECO:0000313" key="8">
    <source>
        <dbReference type="Proteomes" id="UP000823629"/>
    </source>
</evidence>
<dbReference type="GO" id="GO:0000271">
    <property type="term" value="P:polysaccharide biosynthetic process"/>
    <property type="evidence" value="ECO:0007669"/>
    <property type="project" value="InterPro"/>
</dbReference>
<evidence type="ECO:0000256" key="3">
    <source>
        <dbReference type="ARBA" id="ARBA00022989"/>
    </source>
</evidence>
<name>A0A9D9GRY2_9BACL</name>